<feature type="domain" description="TIR" evidence="6">
    <location>
        <begin position="25"/>
        <end position="170"/>
    </location>
</feature>
<evidence type="ECO:0000256" key="4">
    <source>
        <dbReference type="ARBA" id="ARBA00047304"/>
    </source>
</evidence>
<protein>
    <recommendedName>
        <fullName evidence="1">ADP-ribosyl cyclase/cyclic ADP-ribose hydrolase</fullName>
        <ecNumber evidence="1">3.2.2.6</ecNumber>
    </recommendedName>
</protein>
<organism evidence="7 8">
    <name type="scientific">Escallonia rubra</name>
    <dbReference type="NCBI Taxonomy" id="112253"/>
    <lineage>
        <taxon>Eukaryota</taxon>
        <taxon>Viridiplantae</taxon>
        <taxon>Streptophyta</taxon>
        <taxon>Embryophyta</taxon>
        <taxon>Tracheophyta</taxon>
        <taxon>Spermatophyta</taxon>
        <taxon>Magnoliopsida</taxon>
        <taxon>eudicotyledons</taxon>
        <taxon>Gunneridae</taxon>
        <taxon>Pentapetalae</taxon>
        <taxon>asterids</taxon>
        <taxon>campanulids</taxon>
        <taxon>Escalloniales</taxon>
        <taxon>Escalloniaceae</taxon>
        <taxon>Escallonia</taxon>
    </lineage>
</organism>
<dbReference type="InterPro" id="IPR000157">
    <property type="entry name" value="TIR_dom"/>
</dbReference>
<dbReference type="GO" id="GO:0007165">
    <property type="term" value="P:signal transduction"/>
    <property type="evidence" value="ECO:0007669"/>
    <property type="project" value="InterPro"/>
</dbReference>
<dbReference type="Gene3D" id="3.40.50.10140">
    <property type="entry name" value="Toll/interleukin-1 receptor homology (TIR) domain"/>
    <property type="match status" value="1"/>
</dbReference>
<comment type="catalytic activity">
    <reaction evidence="4">
        <text>NAD(+) + H2O = ADP-D-ribose + nicotinamide + H(+)</text>
        <dbReference type="Rhea" id="RHEA:16301"/>
        <dbReference type="ChEBI" id="CHEBI:15377"/>
        <dbReference type="ChEBI" id="CHEBI:15378"/>
        <dbReference type="ChEBI" id="CHEBI:17154"/>
        <dbReference type="ChEBI" id="CHEBI:57540"/>
        <dbReference type="ChEBI" id="CHEBI:57967"/>
        <dbReference type="EC" id="3.2.2.6"/>
    </reaction>
    <physiologicalReaction direction="left-to-right" evidence="4">
        <dbReference type="Rhea" id="RHEA:16302"/>
    </physiologicalReaction>
</comment>
<evidence type="ECO:0000313" key="8">
    <source>
        <dbReference type="Proteomes" id="UP001187471"/>
    </source>
</evidence>
<dbReference type="EMBL" id="JAVXUO010000188">
    <property type="protein sequence ID" value="KAK2994569.1"/>
    <property type="molecule type" value="Genomic_DNA"/>
</dbReference>
<evidence type="ECO:0000313" key="7">
    <source>
        <dbReference type="EMBL" id="KAK2994569.1"/>
    </source>
</evidence>
<accession>A0AA88RZ51</accession>
<dbReference type="Pfam" id="PF01582">
    <property type="entry name" value="TIR"/>
    <property type="match status" value="1"/>
</dbReference>
<gene>
    <name evidence="7" type="ORF">RJ640_017298</name>
</gene>
<evidence type="ECO:0000256" key="2">
    <source>
        <dbReference type="ARBA" id="ARBA00022801"/>
    </source>
</evidence>
<dbReference type="EC" id="3.2.2.6" evidence="1"/>
<name>A0AA88RZ51_9ASTE</name>
<evidence type="ECO:0000259" key="6">
    <source>
        <dbReference type="PROSITE" id="PS50104"/>
    </source>
</evidence>
<proteinExistence type="predicted"/>
<dbReference type="GO" id="GO:0061809">
    <property type="term" value="F:NAD+ nucleosidase activity, cyclic ADP-ribose generating"/>
    <property type="evidence" value="ECO:0007669"/>
    <property type="project" value="UniProtKB-EC"/>
</dbReference>
<reference evidence="7" key="1">
    <citation type="submission" date="2022-12" db="EMBL/GenBank/DDBJ databases">
        <title>Draft genome assemblies for two species of Escallonia (Escalloniales).</title>
        <authorList>
            <person name="Chanderbali A."/>
            <person name="Dervinis C."/>
            <person name="Anghel I."/>
            <person name="Soltis D."/>
            <person name="Soltis P."/>
            <person name="Zapata F."/>
        </authorList>
    </citation>
    <scope>NUCLEOTIDE SEQUENCE</scope>
    <source>
        <strain evidence="7">UCBG92.1500</strain>
        <tissue evidence="7">Leaf</tissue>
    </source>
</reference>
<dbReference type="Proteomes" id="UP001187471">
    <property type="component" value="Unassembled WGS sequence"/>
</dbReference>
<evidence type="ECO:0000256" key="3">
    <source>
        <dbReference type="ARBA" id="ARBA00023027"/>
    </source>
</evidence>
<dbReference type="SUPFAM" id="SSF52200">
    <property type="entry name" value="Toll/Interleukin receptor TIR domain"/>
    <property type="match status" value="1"/>
</dbReference>
<keyword evidence="8" id="KW-1185">Reference proteome</keyword>
<dbReference type="SMART" id="SM00255">
    <property type="entry name" value="TIR"/>
    <property type="match status" value="1"/>
</dbReference>
<keyword evidence="2" id="KW-0378">Hydrolase</keyword>
<evidence type="ECO:0000256" key="1">
    <source>
        <dbReference type="ARBA" id="ARBA00011982"/>
    </source>
</evidence>
<dbReference type="PANTHER" id="PTHR32009:SF39">
    <property type="entry name" value="TIR DOMAIN-CONTAINING PROTEIN"/>
    <property type="match status" value="1"/>
</dbReference>
<keyword evidence="3" id="KW-0520">NAD</keyword>
<feature type="compositionally biased region" description="Polar residues" evidence="5">
    <location>
        <begin position="1"/>
        <end position="21"/>
    </location>
</feature>
<dbReference type="InterPro" id="IPR035897">
    <property type="entry name" value="Toll_tir_struct_dom_sf"/>
</dbReference>
<dbReference type="PROSITE" id="PS50104">
    <property type="entry name" value="TIR"/>
    <property type="match status" value="1"/>
</dbReference>
<comment type="caution">
    <text evidence="7">The sequence shown here is derived from an EMBL/GenBank/DDBJ whole genome shotgun (WGS) entry which is preliminary data.</text>
</comment>
<sequence length="170" mass="19093">MASKSSPKPTPGYPSSSSSAQPPRWTYDVFLSFRGEDTRKSFVDHLYTALQQKGIYTFKDDERLEKGKAISPELLKAIENARFAVIVFSTNYASSPWCLDELVKIVECKNSMGQTILPVFYDVEPSNVRRQEGLFGEGFPKQEDKVLKWKKALTEAGSISGWDLRNTANG</sequence>
<feature type="region of interest" description="Disordered" evidence="5">
    <location>
        <begin position="1"/>
        <end position="23"/>
    </location>
</feature>
<dbReference type="FunFam" id="3.40.50.10140:FF:000007">
    <property type="entry name" value="Disease resistance protein (TIR-NBS-LRR class)"/>
    <property type="match status" value="1"/>
</dbReference>
<evidence type="ECO:0000256" key="5">
    <source>
        <dbReference type="SAM" id="MobiDB-lite"/>
    </source>
</evidence>
<dbReference type="PANTHER" id="PTHR32009">
    <property type="entry name" value="TMV RESISTANCE PROTEIN N-LIKE"/>
    <property type="match status" value="1"/>
</dbReference>
<dbReference type="AlphaFoldDB" id="A0AA88RZ51"/>